<keyword evidence="7" id="KW-0998">Cell outer membrane</keyword>
<dbReference type="SUPFAM" id="SSF56954">
    <property type="entry name" value="Outer membrane efflux proteins (OEP)"/>
    <property type="match status" value="1"/>
</dbReference>
<dbReference type="PANTHER" id="PTHR30026:SF22">
    <property type="entry name" value="OUTER MEMBRANE EFFLUX PROTEIN"/>
    <property type="match status" value="1"/>
</dbReference>
<evidence type="ECO:0000313" key="10">
    <source>
        <dbReference type="EMBL" id="RAI00330.1"/>
    </source>
</evidence>
<accession>A0A8B2NVL3</accession>
<dbReference type="NCBIfam" id="TIGR01844">
    <property type="entry name" value="type_I_sec_TolC"/>
    <property type="match status" value="1"/>
</dbReference>
<reference evidence="10 11" key="1">
    <citation type="submission" date="2018-05" db="EMBL/GenBank/DDBJ databases">
        <title>Acuticoccus sediminis sp. nov., isolated from deep-sea sediment of Indian Ocean.</title>
        <authorList>
            <person name="Liu X."/>
            <person name="Lai Q."/>
            <person name="Du Y."/>
            <person name="Sun F."/>
            <person name="Zhang X."/>
            <person name="Wang S."/>
            <person name="Shao Z."/>
        </authorList>
    </citation>
    <scope>NUCLEOTIDE SEQUENCE [LARGE SCALE GENOMIC DNA]</scope>
    <source>
        <strain evidence="10 11">PTG4-2</strain>
    </source>
</reference>
<dbReference type="InterPro" id="IPR051906">
    <property type="entry name" value="TolC-like"/>
</dbReference>
<evidence type="ECO:0000256" key="4">
    <source>
        <dbReference type="ARBA" id="ARBA00022452"/>
    </source>
</evidence>
<keyword evidence="4" id="KW-1134">Transmembrane beta strand</keyword>
<dbReference type="InterPro" id="IPR003423">
    <property type="entry name" value="OMP_efflux"/>
</dbReference>
<keyword evidence="9" id="KW-0732">Signal</keyword>
<feature type="chain" id="PRO_5032711066" evidence="9">
    <location>
        <begin position="25"/>
        <end position="457"/>
    </location>
</feature>
<evidence type="ECO:0000256" key="6">
    <source>
        <dbReference type="ARBA" id="ARBA00023136"/>
    </source>
</evidence>
<organism evidence="10 11">
    <name type="scientific">Acuticoccus sediminis</name>
    <dbReference type="NCBI Taxonomy" id="2184697"/>
    <lineage>
        <taxon>Bacteria</taxon>
        <taxon>Pseudomonadati</taxon>
        <taxon>Pseudomonadota</taxon>
        <taxon>Alphaproteobacteria</taxon>
        <taxon>Hyphomicrobiales</taxon>
        <taxon>Amorphaceae</taxon>
        <taxon>Acuticoccus</taxon>
    </lineage>
</organism>
<dbReference type="GO" id="GO:0009279">
    <property type="term" value="C:cell outer membrane"/>
    <property type="evidence" value="ECO:0007669"/>
    <property type="project" value="UniProtKB-SubCell"/>
</dbReference>
<evidence type="ECO:0000256" key="5">
    <source>
        <dbReference type="ARBA" id="ARBA00022692"/>
    </source>
</evidence>
<evidence type="ECO:0000256" key="2">
    <source>
        <dbReference type="ARBA" id="ARBA00007613"/>
    </source>
</evidence>
<evidence type="ECO:0000256" key="9">
    <source>
        <dbReference type="SAM" id="SignalP"/>
    </source>
</evidence>
<dbReference type="GO" id="GO:0015562">
    <property type="term" value="F:efflux transmembrane transporter activity"/>
    <property type="evidence" value="ECO:0007669"/>
    <property type="project" value="InterPro"/>
</dbReference>
<dbReference type="OrthoDB" id="9789368at2"/>
<feature type="coiled-coil region" evidence="8">
    <location>
        <begin position="184"/>
        <end position="218"/>
    </location>
</feature>
<comment type="subcellular location">
    <subcellularLocation>
        <location evidence="1">Cell outer membrane</location>
    </subcellularLocation>
</comment>
<protein>
    <submittedName>
        <fullName evidence="10">Type I secretion protein TolC</fullName>
    </submittedName>
</protein>
<dbReference type="InterPro" id="IPR010130">
    <property type="entry name" value="T1SS_OMP_TolC"/>
</dbReference>
<keyword evidence="3" id="KW-0813">Transport</keyword>
<name>A0A8B2NVL3_9HYPH</name>
<dbReference type="Pfam" id="PF02321">
    <property type="entry name" value="OEP"/>
    <property type="match status" value="2"/>
</dbReference>
<evidence type="ECO:0000256" key="8">
    <source>
        <dbReference type="SAM" id="Coils"/>
    </source>
</evidence>
<dbReference type="EMBL" id="QHHQ01000004">
    <property type="protein sequence ID" value="RAI00330.1"/>
    <property type="molecule type" value="Genomic_DNA"/>
</dbReference>
<dbReference type="AlphaFoldDB" id="A0A8B2NVL3"/>
<dbReference type="Proteomes" id="UP000249590">
    <property type="component" value="Unassembled WGS sequence"/>
</dbReference>
<keyword evidence="5" id="KW-0812">Transmembrane</keyword>
<evidence type="ECO:0000313" key="11">
    <source>
        <dbReference type="Proteomes" id="UP000249590"/>
    </source>
</evidence>
<keyword evidence="6" id="KW-0472">Membrane</keyword>
<proteinExistence type="inferred from homology"/>
<dbReference type="Gene3D" id="1.20.1600.10">
    <property type="entry name" value="Outer membrane efflux proteins (OEP)"/>
    <property type="match status" value="1"/>
</dbReference>
<evidence type="ECO:0000256" key="3">
    <source>
        <dbReference type="ARBA" id="ARBA00022448"/>
    </source>
</evidence>
<gene>
    <name evidence="10" type="ORF">DLJ53_20580</name>
</gene>
<feature type="signal peptide" evidence="9">
    <location>
        <begin position="1"/>
        <end position="24"/>
    </location>
</feature>
<keyword evidence="11" id="KW-1185">Reference proteome</keyword>
<keyword evidence="8" id="KW-0175">Coiled coil</keyword>
<evidence type="ECO:0000256" key="1">
    <source>
        <dbReference type="ARBA" id="ARBA00004442"/>
    </source>
</evidence>
<comment type="similarity">
    <text evidence="2">Belongs to the outer membrane factor (OMF) (TC 1.B.17) family.</text>
</comment>
<dbReference type="GO" id="GO:1990281">
    <property type="term" value="C:efflux pump complex"/>
    <property type="evidence" value="ECO:0007669"/>
    <property type="project" value="TreeGrafter"/>
</dbReference>
<dbReference type="PANTHER" id="PTHR30026">
    <property type="entry name" value="OUTER MEMBRANE PROTEIN TOLC"/>
    <property type="match status" value="1"/>
</dbReference>
<comment type="caution">
    <text evidence="10">The sequence shown here is derived from an EMBL/GenBank/DDBJ whole genome shotgun (WGS) entry which is preliminary data.</text>
</comment>
<evidence type="ECO:0000256" key="7">
    <source>
        <dbReference type="ARBA" id="ARBA00023237"/>
    </source>
</evidence>
<dbReference type="GO" id="GO:0015288">
    <property type="term" value="F:porin activity"/>
    <property type="evidence" value="ECO:0007669"/>
    <property type="project" value="TreeGrafter"/>
</dbReference>
<sequence length="457" mass="50053">MPSRIRVSALAAVALAVWGNPASSQTMTESLASAYSTNPQLNVARAQLRAVDEDIAIARSQNRPLVQASISYLTSATQVYGARAVRGYTSNNQVEFALQLQQPIFQGFQVRNTIRQAESSVQAQRADLQVTEQDILLNSAVAFLDVILYRQIVNLRRNDVEFLGEQVRAARDRFEVGEGTRTDVSQAEARRAESQSLLNASEANYEAARATYQRQTNLVANNLRDNFNVERLLPKDLAAALNTGQQGHPAIMASLFNVDVNIFNVAALEGQFLPSLSATASASSTVDTVGLADRTDDARFGLNLTIPLYQRGQVSAQVRQAKENLGAARIQVDLNRNIVRQSVATSWSAYQASVRSIFDAQTGVFSAQLALEGVIEEQRVGQRTTLDVLDSQRDLISAQITLVQAQRDKDAAAFQLLSNVGRLNVASLGINVDNYRPEEHTDAVRNKWYGAKTPDGR</sequence>